<evidence type="ECO:0000313" key="3">
    <source>
        <dbReference type="EMBL" id="HAV92259.1"/>
    </source>
</evidence>
<dbReference type="GO" id="GO:0007059">
    <property type="term" value="P:chromosome segregation"/>
    <property type="evidence" value="ECO:0007669"/>
    <property type="project" value="UniProtKB-UniRule"/>
</dbReference>
<dbReference type="InterPro" id="IPR023093">
    <property type="entry name" value="ScpA-like_C"/>
</dbReference>
<dbReference type="HAMAP" id="MF_01805">
    <property type="entry name" value="ScpA"/>
    <property type="match status" value="1"/>
</dbReference>
<dbReference type="Gene3D" id="1.10.10.580">
    <property type="entry name" value="Structural maintenance of chromosome 1. Chain E"/>
    <property type="match status" value="1"/>
</dbReference>
<dbReference type="PANTHER" id="PTHR33969">
    <property type="entry name" value="SEGREGATION AND CONDENSATION PROTEIN A"/>
    <property type="match status" value="1"/>
</dbReference>
<reference evidence="3 4" key="1">
    <citation type="journal article" date="2018" name="Nat. Biotechnol.">
        <title>A standardized bacterial taxonomy based on genome phylogeny substantially revises the tree of life.</title>
        <authorList>
            <person name="Parks D.H."/>
            <person name="Chuvochina M."/>
            <person name="Waite D.W."/>
            <person name="Rinke C."/>
            <person name="Skarshewski A."/>
            <person name="Chaumeil P.A."/>
            <person name="Hugenholtz P."/>
        </authorList>
    </citation>
    <scope>NUCLEOTIDE SEQUENCE [LARGE SCALE GENOMIC DNA]</scope>
    <source>
        <strain evidence="3">UBA9956</strain>
    </source>
</reference>
<comment type="caution">
    <text evidence="3">The sequence shown here is derived from an EMBL/GenBank/DDBJ whole genome shotgun (WGS) entry which is preliminary data.</text>
</comment>
<comment type="similarity">
    <text evidence="2">Belongs to the ScpA family.</text>
</comment>
<sequence>MFSESIEIHLQEFEGPIDLLLYLIRRNEIDIYDIPITKITSEYLEIIDKMKELDIDIASDYIVMAATLVKIKSDMMLPRTPDEEDIEDPRKPLVDKLLEYQKYKKASELFRSIEFEAGRLFARNITFTSTAEEQEEDLSLVDLMGAFMPLLKRGLSLTSYRMPKVKKTITEKVKEMVLILEEKKTMNFMEYLMTQETMFEVILSFVSVLDMTQKDIVKVRQEAQFEDIWITLC</sequence>
<dbReference type="EMBL" id="DMZY01000111">
    <property type="protein sequence ID" value="HAV92259.1"/>
    <property type="molecule type" value="Genomic_DNA"/>
</dbReference>
<dbReference type="Pfam" id="PF02616">
    <property type="entry name" value="SMC_ScpA"/>
    <property type="match status" value="1"/>
</dbReference>
<comment type="subcellular location">
    <subcellularLocation>
        <location evidence="2">Cytoplasm</location>
    </subcellularLocation>
    <text evidence="2">Associated with two foci at the outer edges of the nucleoid region in young cells, and at four foci within both cell halves in older cells.</text>
</comment>
<comment type="function">
    <text evidence="2">Participates in chromosomal partition during cell division. May act via the formation of a condensin-like complex containing Smc and ScpB that pull DNA away from mid-cell into both cell halves.</text>
</comment>
<keyword evidence="2" id="KW-0159">Chromosome partition</keyword>
<dbReference type="GO" id="GO:0006260">
    <property type="term" value="P:DNA replication"/>
    <property type="evidence" value="ECO:0007669"/>
    <property type="project" value="UniProtKB-UniRule"/>
</dbReference>
<keyword evidence="2" id="KW-0963">Cytoplasm</keyword>
<protein>
    <recommendedName>
        <fullName evidence="1 2">Segregation and condensation protein A</fullName>
    </recommendedName>
</protein>
<proteinExistence type="inferred from homology"/>
<comment type="subunit">
    <text evidence="2">Component of a cohesin-like complex composed of ScpA, ScpB and the Smc homodimer, in which ScpA and ScpB bind to the head domain of Smc. The presence of the three proteins is required for the association of the complex with DNA.</text>
</comment>
<keyword evidence="2" id="KW-0132">Cell division</keyword>
<organism evidence="3 4">
    <name type="scientific">candidate division WOR-3 bacterium</name>
    <dbReference type="NCBI Taxonomy" id="2052148"/>
    <lineage>
        <taxon>Bacteria</taxon>
        <taxon>Bacteria division WOR-3</taxon>
    </lineage>
</organism>
<dbReference type="GO" id="GO:0051301">
    <property type="term" value="P:cell division"/>
    <property type="evidence" value="ECO:0007669"/>
    <property type="project" value="UniProtKB-KW"/>
</dbReference>
<dbReference type="Gene3D" id="6.10.250.2410">
    <property type="match status" value="1"/>
</dbReference>
<gene>
    <name evidence="2" type="primary">scpA</name>
    <name evidence="3" type="ORF">DCW38_03665</name>
</gene>
<evidence type="ECO:0000256" key="2">
    <source>
        <dbReference type="HAMAP-Rule" id="MF_01805"/>
    </source>
</evidence>
<dbReference type="InterPro" id="IPR003768">
    <property type="entry name" value="ScpA"/>
</dbReference>
<dbReference type="Proteomes" id="UP000264062">
    <property type="component" value="Unassembled WGS sequence"/>
</dbReference>
<name>A0A350H9P3_UNCW3</name>
<dbReference type="AlphaFoldDB" id="A0A350H9P3"/>
<accession>A0A350H9P3</accession>
<dbReference type="GO" id="GO:0005737">
    <property type="term" value="C:cytoplasm"/>
    <property type="evidence" value="ECO:0007669"/>
    <property type="project" value="UniProtKB-SubCell"/>
</dbReference>
<keyword evidence="2" id="KW-0131">Cell cycle</keyword>
<evidence type="ECO:0000313" key="4">
    <source>
        <dbReference type="Proteomes" id="UP000264062"/>
    </source>
</evidence>
<evidence type="ECO:0000256" key="1">
    <source>
        <dbReference type="ARBA" id="ARBA00044777"/>
    </source>
</evidence>
<dbReference type="PANTHER" id="PTHR33969:SF2">
    <property type="entry name" value="SEGREGATION AND CONDENSATION PROTEIN A"/>
    <property type="match status" value="1"/>
</dbReference>